<dbReference type="EMBL" id="BAAANN010000001">
    <property type="protein sequence ID" value="GAA1937712.1"/>
    <property type="molecule type" value="Genomic_DNA"/>
</dbReference>
<gene>
    <name evidence="2" type="ORF">GCM10009754_00930</name>
</gene>
<keyword evidence="1" id="KW-0812">Transmembrane</keyword>
<keyword evidence="3" id="KW-1185">Reference proteome</keyword>
<reference evidence="2 3" key="1">
    <citation type="journal article" date="2019" name="Int. J. Syst. Evol. Microbiol.">
        <title>The Global Catalogue of Microorganisms (GCM) 10K type strain sequencing project: providing services to taxonomists for standard genome sequencing and annotation.</title>
        <authorList>
            <consortium name="The Broad Institute Genomics Platform"/>
            <consortium name="The Broad Institute Genome Sequencing Center for Infectious Disease"/>
            <person name="Wu L."/>
            <person name="Ma J."/>
        </authorList>
    </citation>
    <scope>NUCLEOTIDE SEQUENCE [LARGE SCALE GENOMIC DNA]</scope>
    <source>
        <strain evidence="2 3">JCM 14545</strain>
    </source>
</reference>
<name>A0ABN2Q0Q9_9PSEU</name>
<dbReference type="Gene3D" id="1.20.120.1220">
    <property type="match status" value="1"/>
</dbReference>
<proteinExistence type="predicted"/>
<feature type="transmembrane region" description="Helical" evidence="1">
    <location>
        <begin position="120"/>
        <end position="138"/>
    </location>
</feature>
<accession>A0ABN2Q0Q9</accession>
<evidence type="ECO:0000313" key="2">
    <source>
        <dbReference type="EMBL" id="GAA1937712.1"/>
    </source>
</evidence>
<feature type="transmembrane region" description="Helical" evidence="1">
    <location>
        <begin position="171"/>
        <end position="193"/>
    </location>
</feature>
<evidence type="ECO:0000256" key="1">
    <source>
        <dbReference type="SAM" id="Phobius"/>
    </source>
</evidence>
<feature type="transmembrane region" description="Helical" evidence="1">
    <location>
        <begin position="51"/>
        <end position="74"/>
    </location>
</feature>
<protein>
    <recommendedName>
        <fullName evidence="4">Leader peptidase (Prepilin peptidase)/N-methyltransferase</fullName>
    </recommendedName>
</protein>
<evidence type="ECO:0008006" key="4">
    <source>
        <dbReference type="Google" id="ProtNLM"/>
    </source>
</evidence>
<sequence length="266" mass="27572">MWLRFVSRSPTWPSPLRPGMADLGAPVCRGSVPPIFFSAIAGPLALTPEEVLVVVSLVPWAVGAAGLLAGPVLLRLAERAVGSPLTAPGLTRAVMFAVVSTVTAALCWAGWFRFGTTPVWLAWCWACTLGCGLVLTDLRCRRLPFPLVTAFAGGGMVALLGAAAIEERWPQLGFACGAAVVVFALAALVQAWAPNHTGGGDTALYGALALYLGWFGLEGLLRGLLMASALTAVVALVVVACSRRMNSQFPAGPSLLAGALVSMLFA</sequence>
<dbReference type="Proteomes" id="UP001501116">
    <property type="component" value="Unassembled WGS sequence"/>
</dbReference>
<feature type="transmembrane region" description="Helical" evidence="1">
    <location>
        <begin position="145"/>
        <end position="165"/>
    </location>
</feature>
<comment type="caution">
    <text evidence="2">The sequence shown here is derived from an EMBL/GenBank/DDBJ whole genome shotgun (WGS) entry which is preliminary data.</text>
</comment>
<keyword evidence="1" id="KW-0472">Membrane</keyword>
<keyword evidence="1" id="KW-1133">Transmembrane helix</keyword>
<organism evidence="2 3">
    <name type="scientific">Amycolatopsis minnesotensis</name>
    <dbReference type="NCBI Taxonomy" id="337894"/>
    <lineage>
        <taxon>Bacteria</taxon>
        <taxon>Bacillati</taxon>
        <taxon>Actinomycetota</taxon>
        <taxon>Actinomycetes</taxon>
        <taxon>Pseudonocardiales</taxon>
        <taxon>Pseudonocardiaceae</taxon>
        <taxon>Amycolatopsis</taxon>
    </lineage>
</organism>
<evidence type="ECO:0000313" key="3">
    <source>
        <dbReference type="Proteomes" id="UP001501116"/>
    </source>
</evidence>
<feature type="transmembrane region" description="Helical" evidence="1">
    <location>
        <begin position="94"/>
        <end position="114"/>
    </location>
</feature>
<feature type="transmembrane region" description="Helical" evidence="1">
    <location>
        <begin position="223"/>
        <end position="241"/>
    </location>
</feature>